<dbReference type="GO" id="GO:0003684">
    <property type="term" value="F:damaged DNA binding"/>
    <property type="evidence" value="ECO:0007669"/>
    <property type="project" value="InterPro"/>
</dbReference>
<keyword evidence="20" id="KW-1185">Reference proteome</keyword>
<evidence type="ECO:0000256" key="9">
    <source>
        <dbReference type="ARBA" id="ARBA00022833"/>
    </source>
</evidence>
<comment type="subunit">
    <text evidence="4">Monomer.</text>
</comment>
<dbReference type="Gene3D" id="3.20.190.10">
    <property type="entry name" value="MutM-like, N-terminal"/>
    <property type="match status" value="1"/>
</dbReference>
<organism evidence="19 20">
    <name type="scientific">Deinococcus cellulosilyticus (strain DSM 18568 / NBRC 106333 / KACC 11606 / 5516J-15)</name>
    <dbReference type="NCBI Taxonomy" id="1223518"/>
    <lineage>
        <taxon>Bacteria</taxon>
        <taxon>Thermotogati</taxon>
        <taxon>Deinococcota</taxon>
        <taxon>Deinococci</taxon>
        <taxon>Deinococcales</taxon>
        <taxon>Deinococcaceae</taxon>
        <taxon>Deinococcus</taxon>
    </lineage>
</organism>
<keyword evidence="12" id="KW-0456">Lyase</keyword>
<dbReference type="NCBIfam" id="TIGR00577">
    <property type="entry name" value="fpg"/>
    <property type="match status" value="1"/>
</dbReference>
<evidence type="ECO:0000256" key="10">
    <source>
        <dbReference type="ARBA" id="ARBA00023125"/>
    </source>
</evidence>
<dbReference type="InterPro" id="IPR035937">
    <property type="entry name" value="FPG_N"/>
</dbReference>
<dbReference type="GO" id="GO:0034039">
    <property type="term" value="F:8-oxo-7,8-dihydroguanine DNA N-glycosylase activity"/>
    <property type="evidence" value="ECO:0007669"/>
    <property type="project" value="TreeGrafter"/>
</dbReference>
<dbReference type="SMART" id="SM01232">
    <property type="entry name" value="H2TH"/>
    <property type="match status" value="1"/>
</dbReference>
<dbReference type="InterPro" id="IPR020629">
    <property type="entry name" value="FPG_Glyclase"/>
</dbReference>
<dbReference type="CDD" id="cd08966">
    <property type="entry name" value="EcFpg-like_N"/>
    <property type="match status" value="1"/>
</dbReference>
<evidence type="ECO:0000256" key="11">
    <source>
        <dbReference type="ARBA" id="ARBA00023204"/>
    </source>
</evidence>
<dbReference type="InterPro" id="IPR010663">
    <property type="entry name" value="Znf_FPG/IleRS"/>
</dbReference>
<dbReference type="RefSeq" id="WP_146886509.1">
    <property type="nucleotide sequence ID" value="NZ_BJXB01000016.1"/>
</dbReference>
<proteinExistence type="inferred from homology"/>
<evidence type="ECO:0000256" key="2">
    <source>
        <dbReference type="ARBA" id="ARBA00001947"/>
    </source>
</evidence>
<evidence type="ECO:0000256" key="12">
    <source>
        <dbReference type="ARBA" id="ARBA00023239"/>
    </source>
</evidence>
<dbReference type="PROSITE" id="PS51066">
    <property type="entry name" value="ZF_FPG_2"/>
    <property type="match status" value="1"/>
</dbReference>
<dbReference type="InterPro" id="IPR012319">
    <property type="entry name" value="FPG_cat"/>
</dbReference>
<dbReference type="Gene3D" id="1.10.8.50">
    <property type="match status" value="1"/>
</dbReference>
<dbReference type="Proteomes" id="UP000321306">
    <property type="component" value="Unassembled WGS sequence"/>
</dbReference>
<comment type="caution">
    <text evidence="19">The sequence shown here is derived from an EMBL/GenBank/DDBJ whole genome shotgun (WGS) entry which is preliminary data.</text>
</comment>
<evidence type="ECO:0000313" key="19">
    <source>
        <dbReference type="EMBL" id="GEM47883.1"/>
    </source>
</evidence>
<name>A0A511N4V4_DEIC1</name>
<dbReference type="PROSITE" id="PS51068">
    <property type="entry name" value="FPG_CAT"/>
    <property type="match status" value="1"/>
</dbReference>
<dbReference type="OrthoDB" id="9800855at2"/>
<dbReference type="InterPro" id="IPR010979">
    <property type="entry name" value="Ribosomal_uS13-like_H2TH"/>
</dbReference>
<evidence type="ECO:0000256" key="6">
    <source>
        <dbReference type="ARBA" id="ARBA00022763"/>
    </source>
</evidence>
<dbReference type="SUPFAM" id="SSF46946">
    <property type="entry name" value="S13-like H2TH domain"/>
    <property type="match status" value="1"/>
</dbReference>
<keyword evidence="10" id="KW-0238">DNA-binding</keyword>
<gene>
    <name evidence="19" type="primary">mutM</name>
    <name evidence="19" type="ORF">DC3_35180</name>
</gene>
<dbReference type="GO" id="GO:0008270">
    <property type="term" value="F:zinc ion binding"/>
    <property type="evidence" value="ECO:0007669"/>
    <property type="project" value="UniProtKB-KW"/>
</dbReference>
<dbReference type="AlphaFoldDB" id="A0A511N4V4"/>
<keyword evidence="5" id="KW-0479">Metal-binding</keyword>
<dbReference type="SMART" id="SM00898">
    <property type="entry name" value="Fapy_DNA_glyco"/>
    <property type="match status" value="1"/>
</dbReference>
<evidence type="ECO:0000313" key="20">
    <source>
        <dbReference type="Proteomes" id="UP000321306"/>
    </source>
</evidence>
<dbReference type="FunFam" id="1.10.8.50:FF:000003">
    <property type="entry name" value="Formamidopyrimidine-DNA glycosylase"/>
    <property type="match status" value="1"/>
</dbReference>
<dbReference type="SUPFAM" id="SSF57716">
    <property type="entry name" value="Glucocorticoid receptor-like (DNA-binding domain)"/>
    <property type="match status" value="1"/>
</dbReference>
<evidence type="ECO:0000256" key="15">
    <source>
        <dbReference type="ARBA" id="ARBA00044632"/>
    </source>
</evidence>
<evidence type="ECO:0000256" key="1">
    <source>
        <dbReference type="ARBA" id="ARBA00001668"/>
    </source>
</evidence>
<accession>A0A511N4V4</accession>
<feature type="domain" description="Formamidopyrimidine-DNA glycosylase catalytic" evidence="18">
    <location>
        <begin position="2"/>
        <end position="103"/>
    </location>
</feature>
<evidence type="ECO:0000256" key="14">
    <source>
        <dbReference type="ARBA" id="ARBA00023295"/>
    </source>
</evidence>
<dbReference type="GO" id="GO:0140078">
    <property type="term" value="F:class I DNA-(apurinic or apyrimidinic site) endonuclease activity"/>
    <property type="evidence" value="ECO:0007669"/>
    <property type="project" value="UniProtKB-EC"/>
</dbReference>
<keyword evidence="7 16" id="KW-0863">Zinc-finger</keyword>
<evidence type="ECO:0000259" key="17">
    <source>
        <dbReference type="PROSITE" id="PS51066"/>
    </source>
</evidence>
<evidence type="ECO:0000256" key="7">
    <source>
        <dbReference type="ARBA" id="ARBA00022771"/>
    </source>
</evidence>
<evidence type="ECO:0000256" key="3">
    <source>
        <dbReference type="ARBA" id="ARBA00009409"/>
    </source>
</evidence>
<dbReference type="PANTHER" id="PTHR22993">
    <property type="entry name" value="FORMAMIDOPYRIMIDINE-DNA GLYCOSYLASE"/>
    <property type="match status" value="1"/>
</dbReference>
<keyword evidence="6" id="KW-0227">DNA damage</keyword>
<dbReference type="InterPro" id="IPR015886">
    <property type="entry name" value="H2TH_FPG"/>
</dbReference>
<protein>
    <submittedName>
        <fullName evidence="19">Formamidopyrimidine-DNA glycosylase</fullName>
    </submittedName>
</protein>
<comment type="catalytic activity">
    <reaction evidence="15">
        <text>2'-deoxyribonucleotide-(2'-deoxyribose 5'-phosphate)-2'-deoxyribonucleotide-DNA = a 3'-end 2'-deoxyribonucleotide-(2,3-dehydro-2,3-deoxyribose 5'-phosphate)-DNA + a 5'-end 5'-phospho-2'-deoxyribonucleoside-DNA + H(+)</text>
        <dbReference type="Rhea" id="RHEA:66592"/>
        <dbReference type="Rhea" id="RHEA-COMP:13180"/>
        <dbReference type="Rhea" id="RHEA-COMP:16897"/>
        <dbReference type="Rhea" id="RHEA-COMP:17067"/>
        <dbReference type="ChEBI" id="CHEBI:15378"/>
        <dbReference type="ChEBI" id="CHEBI:136412"/>
        <dbReference type="ChEBI" id="CHEBI:157695"/>
        <dbReference type="ChEBI" id="CHEBI:167181"/>
        <dbReference type="EC" id="4.2.99.18"/>
    </reaction>
</comment>
<dbReference type="PANTHER" id="PTHR22993:SF9">
    <property type="entry name" value="FORMAMIDOPYRIMIDINE-DNA GLYCOSYLASE"/>
    <property type="match status" value="1"/>
</dbReference>
<evidence type="ECO:0000256" key="4">
    <source>
        <dbReference type="ARBA" id="ARBA00011245"/>
    </source>
</evidence>
<evidence type="ECO:0000256" key="16">
    <source>
        <dbReference type="PROSITE-ProRule" id="PRU00391"/>
    </source>
</evidence>
<reference evidence="19 20" key="1">
    <citation type="submission" date="2019-07" db="EMBL/GenBank/DDBJ databases">
        <title>Whole genome shotgun sequence of Deinococcus cellulosilyticus NBRC 106333.</title>
        <authorList>
            <person name="Hosoyama A."/>
            <person name="Uohara A."/>
            <person name="Ohji S."/>
            <person name="Ichikawa N."/>
        </authorList>
    </citation>
    <scope>NUCLEOTIDE SEQUENCE [LARGE SCALE GENOMIC DNA]</scope>
    <source>
        <strain evidence="19 20">NBRC 106333</strain>
    </source>
</reference>
<dbReference type="InterPro" id="IPR000214">
    <property type="entry name" value="Znf_DNA_glyclase/AP_lyase"/>
</dbReference>
<dbReference type="NCBIfam" id="NF002211">
    <property type="entry name" value="PRK01103.1"/>
    <property type="match status" value="1"/>
</dbReference>
<keyword evidence="8" id="KW-0378">Hydrolase</keyword>
<dbReference type="Pfam" id="PF06827">
    <property type="entry name" value="zf-FPG_IleRS"/>
    <property type="match status" value="1"/>
</dbReference>
<dbReference type="Pfam" id="PF06831">
    <property type="entry name" value="H2TH"/>
    <property type="match status" value="1"/>
</dbReference>
<comment type="similarity">
    <text evidence="3">Belongs to the FPG family.</text>
</comment>
<keyword evidence="14" id="KW-0326">Glycosidase</keyword>
<comment type="catalytic activity">
    <reaction evidence="1">
        <text>Hydrolysis of DNA containing ring-opened 7-methylguanine residues, releasing 2,6-diamino-4-hydroxy-5-(N-methyl)formamidopyrimidine.</text>
        <dbReference type="EC" id="3.2.2.23"/>
    </reaction>
</comment>
<keyword evidence="9" id="KW-0862">Zinc</keyword>
<evidence type="ECO:0000256" key="13">
    <source>
        <dbReference type="ARBA" id="ARBA00023268"/>
    </source>
</evidence>
<keyword evidence="11" id="KW-0234">DNA repair</keyword>
<feature type="domain" description="FPG-type" evidence="17">
    <location>
        <begin position="227"/>
        <end position="261"/>
    </location>
</feature>
<dbReference type="GO" id="GO:0006284">
    <property type="term" value="P:base-excision repair"/>
    <property type="evidence" value="ECO:0007669"/>
    <property type="project" value="InterPro"/>
</dbReference>
<evidence type="ECO:0000259" key="18">
    <source>
        <dbReference type="PROSITE" id="PS51068"/>
    </source>
</evidence>
<dbReference type="SUPFAM" id="SSF81624">
    <property type="entry name" value="N-terminal domain of MutM-like DNA repair proteins"/>
    <property type="match status" value="1"/>
</dbReference>
<comment type="cofactor">
    <cofactor evidence="2">
        <name>Zn(2+)</name>
        <dbReference type="ChEBI" id="CHEBI:29105"/>
    </cofactor>
</comment>
<evidence type="ECO:0000256" key="5">
    <source>
        <dbReference type="ARBA" id="ARBA00022723"/>
    </source>
</evidence>
<keyword evidence="13" id="KW-0511">Multifunctional enzyme</keyword>
<dbReference type="EMBL" id="BJXB01000016">
    <property type="protein sequence ID" value="GEM47883.1"/>
    <property type="molecule type" value="Genomic_DNA"/>
</dbReference>
<dbReference type="Pfam" id="PF01149">
    <property type="entry name" value="Fapy_DNA_glyco"/>
    <property type="match status" value="1"/>
</dbReference>
<evidence type="ECO:0000256" key="8">
    <source>
        <dbReference type="ARBA" id="ARBA00022801"/>
    </source>
</evidence>
<sequence length="262" mass="29712">MPELPEVETTRRLIEPFLLGQVIESIDHENNHRYTDLSNVVGKRITELSRRGKYIIARFEEPLELIVHLGMTGGFRLDEGKHTRVTVKTAKGTVYFQDSRKFGKWQVIPKGEYATMPTLQDMGPEPLSDDFRLEDFVQDMAACGKVKPYLLSQKPVAGLGNIYVDEALWHAQIHPEAVNLTQEQSTRLYHAIRDVIGRAVQAGGSTLSDGTYGQLDGNPGYFQFDHVAYAREGKACQRCDTPLEKYWLAQRGTHFCPRCQQL</sequence>